<evidence type="ECO:0000259" key="3">
    <source>
        <dbReference type="PROSITE" id="PS50181"/>
    </source>
</evidence>
<accession>F4PYY5</accession>
<dbReference type="PANTHER" id="PTHR46093">
    <property type="entry name" value="ACYL-COA-BINDING DOMAIN-CONTAINING PROTEIN 5"/>
    <property type="match status" value="1"/>
</dbReference>
<keyword evidence="1" id="KW-0880">Kelch repeat</keyword>
<evidence type="ECO:0000256" key="2">
    <source>
        <dbReference type="ARBA" id="ARBA00022737"/>
    </source>
</evidence>
<protein>
    <recommendedName>
        <fullName evidence="3">F-box domain-containing protein</fullName>
    </recommendedName>
</protein>
<dbReference type="STRING" id="1054147.F4PYY5"/>
<gene>
    <name evidence="4" type="ORF">DFA_02257</name>
</gene>
<feature type="domain" description="F-box" evidence="3">
    <location>
        <begin position="34"/>
        <end position="81"/>
    </location>
</feature>
<name>F4PYY5_CACFS</name>
<dbReference type="EMBL" id="GL883016">
    <property type="protein sequence ID" value="EGG19014.1"/>
    <property type="molecule type" value="Genomic_DNA"/>
</dbReference>
<dbReference type="OMA" id="WVNRNSQ"/>
<dbReference type="InterPro" id="IPR015915">
    <property type="entry name" value="Kelch-typ_b-propeller"/>
</dbReference>
<proteinExistence type="predicted"/>
<evidence type="ECO:0000313" key="5">
    <source>
        <dbReference type="Proteomes" id="UP000007797"/>
    </source>
</evidence>
<sequence length="523" mass="58922">MEIKSVLCNNSSSNSNNNILNNDIQQLVDNDDNEDLLTNQPIELILYIISMCNPFDIINSISRVSRLLYRCSRNNSLWKMIALNHMIPDQMNRIPIPNYSNTGNSSSSSSSLFDQLSKQYQPDINWLNYFVENVSLNQNDSMMWSKRTPTTKTLQRYCHTSTTIISSEEKGKTKFMVIGGSDCDTAVAKSDIIIVDPLEPTFKMNQPIIKKEVSDHCFVEMAELDIGICRHTADYIPGVGVFVFGGLRTISKNSCVFLSLPRHTIKSNSMDLMIYQSNKDDGVDRIIWKPLKTTGTIPSSRSDHTSTVIGKDIYIFGGSDESIKPLNDLYVFHTDTMVWEKIECLSPPSPRSGHSMISVGKTIYIYGGGVWDRIKSWVNRNSQLFKLEIDDHVGHDSCCILEWKEIKCYKSPTMTTFSSFFAVGHHIFLLFGGCYNSFLTDSKYYLDTITNIWHPLKGINSPSNKNCAGLCTLGNKIYFIGGSNGSVHVDILEIVKLIGLAIDYFLSWISKSKSYSEIMIKGG</sequence>
<dbReference type="Pfam" id="PF24681">
    <property type="entry name" value="Kelch_KLHDC2_KLHL20_DRC7"/>
    <property type="match status" value="1"/>
</dbReference>
<dbReference type="RefSeq" id="XP_004366647.1">
    <property type="nucleotide sequence ID" value="XM_004366590.1"/>
</dbReference>
<dbReference type="Proteomes" id="UP000007797">
    <property type="component" value="Unassembled WGS sequence"/>
</dbReference>
<dbReference type="InterPro" id="IPR001810">
    <property type="entry name" value="F-box_dom"/>
</dbReference>
<keyword evidence="2" id="KW-0677">Repeat</keyword>
<dbReference type="Gene3D" id="2.120.10.80">
    <property type="entry name" value="Kelch-type beta propeller"/>
    <property type="match status" value="2"/>
</dbReference>
<dbReference type="GeneID" id="14871221"/>
<dbReference type="OrthoDB" id="10251809at2759"/>
<reference evidence="5" key="1">
    <citation type="journal article" date="2011" name="Genome Res.">
        <title>Phylogeny-wide analysis of social amoeba genomes highlights ancient origins for complex intercellular communication.</title>
        <authorList>
            <person name="Heidel A.J."/>
            <person name="Lawal H.M."/>
            <person name="Felder M."/>
            <person name="Schilde C."/>
            <person name="Helps N.R."/>
            <person name="Tunggal B."/>
            <person name="Rivero F."/>
            <person name="John U."/>
            <person name="Schleicher M."/>
            <person name="Eichinger L."/>
            <person name="Platzer M."/>
            <person name="Noegel A.A."/>
            <person name="Schaap P."/>
            <person name="Gloeckner G."/>
        </authorList>
    </citation>
    <scope>NUCLEOTIDE SEQUENCE [LARGE SCALE GENOMIC DNA]</scope>
    <source>
        <strain evidence="5">SH3</strain>
    </source>
</reference>
<keyword evidence="5" id="KW-1185">Reference proteome</keyword>
<evidence type="ECO:0000313" key="4">
    <source>
        <dbReference type="EMBL" id="EGG19014.1"/>
    </source>
</evidence>
<evidence type="ECO:0000256" key="1">
    <source>
        <dbReference type="ARBA" id="ARBA00022441"/>
    </source>
</evidence>
<dbReference type="KEGG" id="dfa:DFA_02257"/>
<organism evidence="4 5">
    <name type="scientific">Cavenderia fasciculata</name>
    <name type="common">Slime mold</name>
    <name type="synonym">Dictyostelium fasciculatum</name>
    <dbReference type="NCBI Taxonomy" id="261658"/>
    <lineage>
        <taxon>Eukaryota</taxon>
        <taxon>Amoebozoa</taxon>
        <taxon>Evosea</taxon>
        <taxon>Eumycetozoa</taxon>
        <taxon>Dictyostelia</taxon>
        <taxon>Acytosteliales</taxon>
        <taxon>Cavenderiaceae</taxon>
        <taxon>Cavenderia</taxon>
    </lineage>
</organism>
<dbReference type="PROSITE" id="PS50181">
    <property type="entry name" value="FBOX"/>
    <property type="match status" value="1"/>
</dbReference>
<dbReference type="Gene3D" id="1.20.1280.50">
    <property type="match status" value="1"/>
</dbReference>
<dbReference type="SUPFAM" id="SSF81383">
    <property type="entry name" value="F-box domain"/>
    <property type="match status" value="1"/>
</dbReference>
<dbReference type="SUPFAM" id="SSF117281">
    <property type="entry name" value="Kelch motif"/>
    <property type="match status" value="1"/>
</dbReference>
<dbReference type="InterPro" id="IPR036047">
    <property type="entry name" value="F-box-like_dom_sf"/>
</dbReference>
<dbReference type="AlphaFoldDB" id="F4PYY5"/>
<dbReference type="PANTHER" id="PTHR46093:SF18">
    <property type="entry name" value="FIBRONECTIN TYPE-III DOMAIN-CONTAINING PROTEIN"/>
    <property type="match status" value="1"/>
</dbReference>